<accession>A9PD25</accession>
<name>A9PD25_POPTR</name>
<dbReference type="Gramene" id="Potri.008G099733.1.v4.1">
    <property type="protein sequence ID" value="Potri.008G099733.1.v4.1"/>
    <property type="gene ID" value="Potri.008G099733.v4.1"/>
</dbReference>
<evidence type="ECO:0000313" key="2">
    <source>
        <dbReference type="EMBL" id="ABK94278.1"/>
    </source>
</evidence>
<reference evidence="2" key="1">
    <citation type="journal article" date="2008" name="BMC Genomics">
        <title>Analysis of 4,664 high-quality sequence-finished poplar full-length cDNA clones and their utility for the discovery of genes responding to insect feeding.</title>
        <authorList>
            <person name="Ralph S.G."/>
            <person name="Chun H.J."/>
            <person name="Cooper D."/>
            <person name="Kirkpatrick R."/>
            <person name="Kolosova N."/>
            <person name="Gunter L."/>
            <person name="Tuskan G.A."/>
            <person name="Douglas C.J."/>
            <person name="Holt R.A."/>
            <person name="Jones S.J."/>
            <person name="Marra M.A."/>
            <person name="Bohlmann J."/>
        </authorList>
    </citation>
    <scope>NUCLEOTIDE SEQUENCE</scope>
    <source>
        <tissue evidence="2">Phloem and cambium</tissue>
    </source>
</reference>
<dbReference type="EMBL" id="EF146187">
    <property type="protein sequence ID" value="ABK94278.1"/>
    <property type="molecule type" value="mRNA"/>
</dbReference>
<feature type="compositionally biased region" description="Polar residues" evidence="1">
    <location>
        <begin position="10"/>
        <end position="26"/>
    </location>
</feature>
<feature type="region of interest" description="Disordered" evidence="1">
    <location>
        <begin position="1"/>
        <end position="26"/>
    </location>
</feature>
<evidence type="ECO:0000256" key="1">
    <source>
        <dbReference type="SAM" id="MobiDB-lite"/>
    </source>
</evidence>
<dbReference type="AlphaFoldDB" id="A9PD25"/>
<proteinExistence type="evidence at transcript level"/>
<sequence>MEGKGRFFEDTQSNCKNSGSCEGTSSSKAIQKGSLVSWHYRKGNIALEAETYWFAVISVAKDTWRC</sequence>
<organism evidence="2">
    <name type="scientific">Populus trichocarpa</name>
    <name type="common">Western balsam poplar</name>
    <name type="synonym">Populus balsamifera subsp. trichocarpa</name>
    <dbReference type="NCBI Taxonomy" id="3694"/>
    <lineage>
        <taxon>Eukaryota</taxon>
        <taxon>Viridiplantae</taxon>
        <taxon>Streptophyta</taxon>
        <taxon>Embryophyta</taxon>
        <taxon>Tracheophyta</taxon>
        <taxon>Spermatophyta</taxon>
        <taxon>Magnoliopsida</taxon>
        <taxon>eudicotyledons</taxon>
        <taxon>Gunneridae</taxon>
        <taxon>Pentapetalae</taxon>
        <taxon>rosids</taxon>
        <taxon>fabids</taxon>
        <taxon>Malpighiales</taxon>
        <taxon>Salicaceae</taxon>
        <taxon>Saliceae</taxon>
        <taxon>Populus</taxon>
    </lineage>
</organism>
<protein>
    <submittedName>
        <fullName evidence="2">Uncharacterized protein</fullName>
    </submittedName>
</protein>